<protein>
    <recommendedName>
        <fullName evidence="2">histidine kinase</fullName>
        <ecNumber evidence="2">2.7.13.3</ecNumber>
    </recommendedName>
</protein>
<evidence type="ECO:0000256" key="7">
    <source>
        <dbReference type="ARBA" id="ARBA00022840"/>
    </source>
</evidence>
<dbReference type="SMART" id="SM00387">
    <property type="entry name" value="HATPase_c"/>
    <property type="match status" value="1"/>
</dbReference>
<dbReference type="CDD" id="cd16917">
    <property type="entry name" value="HATPase_UhpB-NarQ-NarX-like"/>
    <property type="match status" value="1"/>
</dbReference>
<evidence type="ECO:0000256" key="8">
    <source>
        <dbReference type="ARBA" id="ARBA00023012"/>
    </source>
</evidence>
<dbReference type="EC" id="2.7.13.3" evidence="2"/>
<dbReference type="Proteomes" id="UP000321261">
    <property type="component" value="Unassembled WGS sequence"/>
</dbReference>
<dbReference type="Pfam" id="PF02518">
    <property type="entry name" value="HATPase_c"/>
    <property type="match status" value="1"/>
</dbReference>
<comment type="catalytic activity">
    <reaction evidence="1">
        <text>ATP + protein L-histidine = ADP + protein N-phospho-L-histidine.</text>
        <dbReference type="EC" id="2.7.13.3"/>
    </reaction>
</comment>
<evidence type="ECO:0000256" key="4">
    <source>
        <dbReference type="ARBA" id="ARBA00022679"/>
    </source>
</evidence>
<dbReference type="Pfam" id="PF01590">
    <property type="entry name" value="GAF"/>
    <property type="match status" value="1"/>
</dbReference>
<evidence type="ECO:0000259" key="9">
    <source>
        <dbReference type="SMART" id="SM00065"/>
    </source>
</evidence>
<keyword evidence="8" id="KW-0902">Two-component regulatory system</keyword>
<dbReference type="SUPFAM" id="SSF55781">
    <property type="entry name" value="GAF domain-like"/>
    <property type="match status" value="2"/>
</dbReference>
<dbReference type="InterPro" id="IPR011712">
    <property type="entry name" value="Sig_transdc_His_kin_sub3_dim/P"/>
</dbReference>
<feature type="domain" description="GAF" evidence="9">
    <location>
        <begin position="191"/>
        <end position="347"/>
    </location>
</feature>
<evidence type="ECO:0000259" key="10">
    <source>
        <dbReference type="SMART" id="SM00387"/>
    </source>
</evidence>
<evidence type="ECO:0000256" key="3">
    <source>
        <dbReference type="ARBA" id="ARBA00022553"/>
    </source>
</evidence>
<organism evidence="11 12">
    <name type="scientific">Pseudonocardia hierapolitana</name>
    <dbReference type="NCBI Taxonomy" id="1128676"/>
    <lineage>
        <taxon>Bacteria</taxon>
        <taxon>Bacillati</taxon>
        <taxon>Actinomycetota</taxon>
        <taxon>Actinomycetes</taxon>
        <taxon>Pseudonocardiales</taxon>
        <taxon>Pseudonocardiaceae</taxon>
        <taxon>Pseudonocardia</taxon>
    </lineage>
</organism>
<keyword evidence="12" id="KW-1185">Reference proteome</keyword>
<feature type="domain" description="GAF" evidence="9">
    <location>
        <begin position="368"/>
        <end position="526"/>
    </location>
</feature>
<sequence>MSIPAGWSAQKLAEFLAAVSSFATEAAAVEGAVERVAESLGAEVAAIVSGAAVVAAIGYPEGATPVAELAAVAGGQRAELAVPGAGSCPATVVPLEHPAGARLVVARSGPDQLSADELGLLHAMARVTSMTLRMLRYLDDERSLRKESQRQSAENAHLLATLSGHQALLERLADEQAALRRVATLVARQPEPEQVLASVTEEVGRLLRAGLTQMLRFDAAGETTATATATVVAGWTDPDVRGREIVLGSRLAVDGDALAGLVLRERRATRMNRGSLPVGGPIADHIRRCGLRSATASPIEVEGRLWGVMIAGWPAAEPPADAESRIAEFARLVATSISNAHARAEVVRLADEQAALRRVATLVAKGGRPGVIFASVAEEIARIPHVDGGFVVRFERDDTLTVVASSSRVDVPMQVGSTWPLEGDSVAATVFRTGRPARMDSYRGASGPIVEALPDVDVSAVGAPIVIGDRLWGAATAMSAPRTGLPSDAGGISLTGLPAEAEDRIAKFADLLAIAISNADARAQLTASRARVVAASDDARRRLERNLHDGVQQGLVSLALGLREVESMAPADPPELTAAIGRIVDGLTAVLDELREISRGLHPAILSEGGLAYALRSLARRSAVPTTLNMRVSGRLPERIEVPAYYVVSEALTNAAKHAQASEVDIDVASTNGMARIAVRDDGVGGADIGRGSGLIGLVDRVEAAGGEFTIISPPGKGTSLFATFPLAQQ</sequence>
<feature type="domain" description="Histidine kinase/HSP90-like ATPase" evidence="10">
    <location>
        <begin position="639"/>
        <end position="729"/>
    </location>
</feature>
<evidence type="ECO:0000256" key="5">
    <source>
        <dbReference type="ARBA" id="ARBA00022741"/>
    </source>
</evidence>
<keyword evidence="6 11" id="KW-0418">Kinase</keyword>
<dbReference type="SMART" id="SM00065">
    <property type="entry name" value="GAF"/>
    <property type="match status" value="2"/>
</dbReference>
<dbReference type="GO" id="GO:0016020">
    <property type="term" value="C:membrane"/>
    <property type="evidence" value="ECO:0007669"/>
    <property type="project" value="InterPro"/>
</dbReference>
<gene>
    <name evidence="11" type="ORF">FHX44_114636</name>
</gene>
<comment type="caution">
    <text evidence="11">The sequence shown here is derived from an EMBL/GenBank/DDBJ whole genome shotgun (WGS) entry which is preliminary data.</text>
</comment>
<keyword evidence="5" id="KW-0547">Nucleotide-binding</keyword>
<dbReference type="EMBL" id="VIWU01000001">
    <property type="protein sequence ID" value="TWF78713.1"/>
    <property type="molecule type" value="Genomic_DNA"/>
</dbReference>
<dbReference type="Gene3D" id="3.30.565.10">
    <property type="entry name" value="Histidine kinase-like ATPase, C-terminal domain"/>
    <property type="match status" value="1"/>
</dbReference>
<dbReference type="InterPro" id="IPR050482">
    <property type="entry name" value="Sensor_HK_TwoCompSys"/>
</dbReference>
<reference evidence="11 12" key="1">
    <citation type="submission" date="2019-06" db="EMBL/GenBank/DDBJ databases">
        <title>Sequencing the genomes of 1000 actinobacteria strains.</title>
        <authorList>
            <person name="Klenk H.-P."/>
        </authorList>
    </citation>
    <scope>NUCLEOTIDE SEQUENCE [LARGE SCALE GENOMIC DNA]</scope>
    <source>
        <strain evidence="11 12">DSM 45671</strain>
    </source>
</reference>
<dbReference type="AlphaFoldDB" id="A0A561SV20"/>
<keyword evidence="7" id="KW-0067">ATP-binding</keyword>
<dbReference type="PANTHER" id="PTHR24421">
    <property type="entry name" value="NITRATE/NITRITE SENSOR PROTEIN NARX-RELATED"/>
    <property type="match status" value="1"/>
</dbReference>
<keyword evidence="4" id="KW-0808">Transferase</keyword>
<evidence type="ECO:0000256" key="2">
    <source>
        <dbReference type="ARBA" id="ARBA00012438"/>
    </source>
</evidence>
<keyword evidence="3" id="KW-0597">Phosphoprotein</keyword>
<dbReference type="PANTHER" id="PTHR24421:SF10">
    <property type="entry name" value="NITRATE_NITRITE SENSOR PROTEIN NARQ"/>
    <property type="match status" value="1"/>
</dbReference>
<dbReference type="RefSeq" id="WP_147257673.1">
    <property type="nucleotide sequence ID" value="NZ_VIWU01000001.1"/>
</dbReference>
<proteinExistence type="predicted"/>
<dbReference type="SUPFAM" id="SSF55874">
    <property type="entry name" value="ATPase domain of HSP90 chaperone/DNA topoisomerase II/histidine kinase"/>
    <property type="match status" value="1"/>
</dbReference>
<dbReference type="Gene3D" id="3.30.450.40">
    <property type="match status" value="2"/>
</dbReference>
<dbReference type="InterPro" id="IPR003018">
    <property type="entry name" value="GAF"/>
</dbReference>
<dbReference type="InterPro" id="IPR036890">
    <property type="entry name" value="HATPase_C_sf"/>
</dbReference>
<dbReference type="GO" id="GO:0000155">
    <property type="term" value="F:phosphorelay sensor kinase activity"/>
    <property type="evidence" value="ECO:0007669"/>
    <property type="project" value="InterPro"/>
</dbReference>
<dbReference type="InterPro" id="IPR029016">
    <property type="entry name" value="GAF-like_dom_sf"/>
</dbReference>
<evidence type="ECO:0000256" key="6">
    <source>
        <dbReference type="ARBA" id="ARBA00022777"/>
    </source>
</evidence>
<dbReference type="Pfam" id="PF07730">
    <property type="entry name" value="HisKA_3"/>
    <property type="match status" value="1"/>
</dbReference>
<dbReference type="Gene3D" id="1.20.5.1930">
    <property type="match status" value="1"/>
</dbReference>
<dbReference type="OrthoDB" id="5243952at2"/>
<dbReference type="GO" id="GO:0046983">
    <property type="term" value="F:protein dimerization activity"/>
    <property type="evidence" value="ECO:0007669"/>
    <property type="project" value="InterPro"/>
</dbReference>
<evidence type="ECO:0000313" key="11">
    <source>
        <dbReference type="EMBL" id="TWF78713.1"/>
    </source>
</evidence>
<dbReference type="GO" id="GO:0005524">
    <property type="term" value="F:ATP binding"/>
    <property type="evidence" value="ECO:0007669"/>
    <property type="project" value="UniProtKB-KW"/>
</dbReference>
<dbReference type="InterPro" id="IPR003594">
    <property type="entry name" value="HATPase_dom"/>
</dbReference>
<evidence type="ECO:0000313" key="12">
    <source>
        <dbReference type="Proteomes" id="UP000321261"/>
    </source>
</evidence>
<evidence type="ECO:0000256" key="1">
    <source>
        <dbReference type="ARBA" id="ARBA00000085"/>
    </source>
</evidence>
<accession>A0A561SV20</accession>
<name>A0A561SV20_9PSEU</name>